<keyword evidence="3" id="KW-1185">Reference proteome</keyword>
<dbReference type="GO" id="GO:0048487">
    <property type="term" value="F:beta-tubulin binding"/>
    <property type="evidence" value="ECO:0007669"/>
    <property type="project" value="InterPro"/>
</dbReference>
<feature type="coiled-coil region" evidence="1">
    <location>
        <begin position="36"/>
        <end position="102"/>
    </location>
</feature>
<proteinExistence type="predicted"/>
<dbReference type="InterPro" id="IPR029602">
    <property type="entry name" value="IFT74"/>
</dbReference>
<reference evidence="2 3" key="1">
    <citation type="submission" date="2019-01" db="EMBL/GenBank/DDBJ databases">
        <authorList>
            <person name="Alioto T."/>
            <person name="Alioto T."/>
        </authorList>
    </citation>
    <scope>NUCLEOTIDE SEQUENCE [LARGE SCALE GENOMIC DNA]</scope>
</reference>
<evidence type="ECO:0000313" key="3">
    <source>
        <dbReference type="Proteomes" id="UP000386466"/>
    </source>
</evidence>
<keyword evidence="2" id="KW-0966">Cell projection</keyword>
<protein>
    <submittedName>
        <fullName evidence="2">Intraflagellar transport protein 74</fullName>
    </submittedName>
</protein>
<dbReference type="PANTHER" id="PTHR31432">
    <property type="entry name" value="INTRAFLAGELLAR TRANSPORT PROTEIN 74 HOMOLOG"/>
    <property type="match status" value="1"/>
</dbReference>
<dbReference type="Proteomes" id="UP000386466">
    <property type="component" value="Unassembled WGS sequence"/>
</dbReference>
<keyword evidence="2" id="KW-0969">Cilium</keyword>
<name>A0A485MMQ9_LYNPA</name>
<dbReference type="GO" id="GO:0005929">
    <property type="term" value="C:cilium"/>
    <property type="evidence" value="ECO:0007669"/>
    <property type="project" value="TreeGrafter"/>
</dbReference>
<keyword evidence="2" id="KW-0282">Flagellum</keyword>
<dbReference type="PANTHER" id="PTHR31432:SF0">
    <property type="entry name" value="INTRAFLAGELLAR TRANSPORT PROTEIN 74 HOMOLOG"/>
    <property type="match status" value="1"/>
</dbReference>
<dbReference type="GO" id="GO:0035735">
    <property type="term" value="P:intraciliary transport involved in cilium assembly"/>
    <property type="evidence" value="ECO:0007669"/>
    <property type="project" value="TreeGrafter"/>
</dbReference>
<evidence type="ECO:0000256" key="1">
    <source>
        <dbReference type="SAM" id="Coils"/>
    </source>
</evidence>
<keyword evidence="1" id="KW-0175">Coiled coil</keyword>
<gene>
    <name evidence="2" type="ORF">LYPA_23C001088</name>
</gene>
<dbReference type="AlphaFoldDB" id="A0A485MMQ9"/>
<organism evidence="2 3">
    <name type="scientific">Lynx pardinus</name>
    <name type="common">Iberian lynx</name>
    <name type="synonym">Felis pardina</name>
    <dbReference type="NCBI Taxonomy" id="191816"/>
    <lineage>
        <taxon>Eukaryota</taxon>
        <taxon>Metazoa</taxon>
        <taxon>Chordata</taxon>
        <taxon>Craniata</taxon>
        <taxon>Vertebrata</taxon>
        <taxon>Euteleostomi</taxon>
        <taxon>Mammalia</taxon>
        <taxon>Eutheria</taxon>
        <taxon>Laurasiatheria</taxon>
        <taxon>Carnivora</taxon>
        <taxon>Feliformia</taxon>
        <taxon>Felidae</taxon>
        <taxon>Felinae</taxon>
        <taxon>Lynx</taxon>
    </lineage>
</organism>
<dbReference type="EMBL" id="CAAGRJ010003842">
    <property type="protein sequence ID" value="VFV21749.1"/>
    <property type="molecule type" value="Genomic_DNA"/>
</dbReference>
<sequence>MTAEDKSMGSPMKERERLLKQVKEDNQEIGSKGQQLIDIKEKIKQFNEEIRQLDMDLEEHHGEMSQKYKELKQGEENTDTFIETFEETKNQELEQKAQIEANIVTLLEHSSRNINCIKQISSITNQELKMM</sequence>
<dbReference type="GO" id="GO:0030992">
    <property type="term" value="C:intraciliary transport particle B"/>
    <property type="evidence" value="ECO:0007669"/>
    <property type="project" value="InterPro"/>
</dbReference>
<evidence type="ECO:0000313" key="2">
    <source>
        <dbReference type="EMBL" id="VFV21749.1"/>
    </source>
</evidence>
<accession>A0A485MMQ9</accession>